<name>A0A8E1QWX6_9BACT</name>
<dbReference type="AlphaFoldDB" id="A0A8E1QWX6"/>
<proteinExistence type="predicted"/>
<dbReference type="Proteomes" id="UP000036951">
    <property type="component" value="Unassembled WGS sequence"/>
</dbReference>
<accession>A0A8E1QWX6</accession>
<protein>
    <submittedName>
        <fullName evidence="2">Uncharacterized protein</fullName>
    </submittedName>
</protein>
<keyword evidence="1" id="KW-0472">Membrane</keyword>
<sequence>MRLCNVLIFSALRKVAFWLLKDHLLQPKRIPFTSQNVAFYIHAAFAMPFLLRQQTFRLVAFRLSVHVSWSMFRQWFLCLVPMFFAVMSVNSLFTCRYVKFKTFM</sequence>
<evidence type="ECO:0000313" key="3">
    <source>
        <dbReference type="Proteomes" id="UP000036951"/>
    </source>
</evidence>
<comment type="caution">
    <text evidence="2">The sequence shown here is derived from an EMBL/GenBank/DDBJ whole genome shotgun (WGS) entry which is preliminary data.</text>
</comment>
<keyword evidence="1" id="KW-0812">Transmembrane</keyword>
<gene>
    <name evidence="2" type="ORF">ACU52_10320</name>
</gene>
<feature type="transmembrane region" description="Helical" evidence="1">
    <location>
        <begin position="37"/>
        <end position="54"/>
    </location>
</feature>
<dbReference type="EMBL" id="LFQU01000020">
    <property type="protein sequence ID" value="KOO67997.1"/>
    <property type="molecule type" value="Genomic_DNA"/>
</dbReference>
<reference evidence="2 3" key="1">
    <citation type="submission" date="2015-06" db="EMBL/GenBank/DDBJ databases">
        <title>Prevotella sp. 109, sp. nov., a novel member of the family Prevotellaceae isolated from human faeces.</title>
        <authorList>
            <person name="Shkoporov A.N."/>
            <person name="Chaplin A.V."/>
            <person name="Kafarskaia L.I."/>
            <person name="Efimov B.A."/>
        </authorList>
    </citation>
    <scope>NUCLEOTIDE SEQUENCE [LARGE SCALE GENOMIC DNA]</scope>
    <source>
        <strain evidence="2 3">109</strain>
    </source>
</reference>
<evidence type="ECO:0000313" key="2">
    <source>
        <dbReference type="EMBL" id="KOO67997.1"/>
    </source>
</evidence>
<feature type="transmembrane region" description="Helical" evidence="1">
    <location>
        <begin position="74"/>
        <end position="98"/>
    </location>
</feature>
<organism evidence="2 3">
    <name type="scientific">Xylanibacter rarus</name>
    <dbReference type="NCBI Taxonomy" id="1676614"/>
    <lineage>
        <taxon>Bacteria</taxon>
        <taxon>Pseudomonadati</taxon>
        <taxon>Bacteroidota</taxon>
        <taxon>Bacteroidia</taxon>
        <taxon>Bacteroidales</taxon>
        <taxon>Prevotellaceae</taxon>
        <taxon>Xylanibacter</taxon>
    </lineage>
</organism>
<evidence type="ECO:0000256" key="1">
    <source>
        <dbReference type="SAM" id="Phobius"/>
    </source>
</evidence>
<keyword evidence="3" id="KW-1185">Reference proteome</keyword>
<keyword evidence="1" id="KW-1133">Transmembrane helix</keyword>